<organism evidence="1 2">
    <name type="scientific">Thalassobaculum litoreum DSM 18839</name>
    <dbReference type="NCBI Taxonomy" id="1123362"/>
    <lineage>
        <taxon>Bacteria</taxon>
        <taxon>Pseudomonadati</taxon>
        <taxon>Pseudomonadota</taxon>
        <taxon>Alphaproteobacteria</taxon>
        <taxon>Rhodospirillales</taxon>
        <taxon>Thalassobaculaceae</taxon>
        <taxon>Thalassobaculum</taxon>
    </lineage>
</organism>
<dbReference type="RefSeq" id="WP_093154823.1">
    <property type="nucleotide sequence ID" value="NZ_FNBW01000038.1"/>
</dbReference>
<name>A0A8G2F0E5_9PROT</name>
<protein>
    <submittedName>
        <fullName evidence="1">Uncharacterized protein</fullName>
    </submittedName>
</protein>
<evidence type="ECO:0000313" key="2">
    <source>
        <dbReference type="Proteomes" id="UP000198615"/>
    </source>
</evidence>
<comment type="caution">
    <text evidence="1">The sequence shown here is derived from an EMBL/GenBank/DDBJ whole genome shotgun (WGS) entry which is preliminary data.</text>
</comment>
<dbReference type="AlphaFoldDB" id="A0A8G2F0E5"/>
<proteinExistence type="predicted"/>
<accession>A0A8G2F0E5</accession>
<gene>
    <name evidence="1" type="ORF">SAMN05660686_05039</name>
</gene>
<dbReference type="EMBL" id="FNBW01000038">
    <property type="protein sequence ID" value="SDG61877.1"/>
    <property type="molecule type" value="Genomic_DNA"/>
</dbReference>
<dbReference type="OrthoDB" id="7325655at2"/>
<keyword evidence="2" id="KW-1185">Reference proteome</keyword>
<evidence type="ECO:0000313" key="1">
    <source>
        <dbReference type="EMBL" id="SDG61877.1"/>
    </source>
</evidence>
<dbReference type="Proteomes" id="UP000198615">
    <property type="component" value="Unassembled WGS sequence"/>
</dbReference>
<reference evidence="1 2" key="1">
    <citation type="submission" date="2016-10" db="EMBL/GenBank/DDBJ databases">
        <authorList>
            <person name="Varghese N."/>
            <person name="Submissions S."/>
        </authorList>
    </citation>
    <scope>NUCLEOTIDE SEQUENCE [LARGE SCALE GENOMIC DNA]</scope>
    <source>
        <strain evidence="1 2">DSM 18839</strain>
    </source>
</reference>
<sequence length="421" mass="44195">MSDDEISMNTAVLFNQLEATYGVSPGAMTASQAVKVKSLTAVPLTGNRVERDVVTPYYGANPGKLTAKRGTMQFTVEATGAGETALDAGTAPAFGRLLRQAGTSETVRAPAATIAASPPTGVGGPTGTFTYAAGDPYEGIVDRLVTLLCTTGGGSGTAEFTVSAPAIAHLAAYEATEQVMTDATDFDLVHGATITPTVGTAFEVGDSYTIQLSAPGAYYAPVSQTFESGESFFQYGPNRHRFAGQRGNVTINAAADGYFDLQFDFMGLPRARSSEAIPAVDFIAFQDPLIVDDDNSPYVALGGVEINLRSFSLNVGQNTVMRSLVGQKKVRTSGRSASGTIVFEALDLDDVDFFDNLDDGSTLAFELIHGLLRGEIVHLTCPLLEITGLQYQDEEGVAMFSANVTALPSDAGNDELTLAIK</sequence>